<proteinExistence type="predicted"/>
<comment type="caution">
    <text evidence="2">The sequence shown here is derived from an EMBL/GenBank/DDBJ whole genome shotgun (WGS) entry which is preliminary data.</text>
</comment>
<reference evidence="3" key="1">
    <citation type="journal article" date="2019" name="Int. J. Syst. Evol. Microbiol.">
        <title>The Global Catalogue of Microorganisms (GCM) 10K type strain sequencing project: providing services to taxonomists for standard genome sequencing and annotation.</title>
        <authorList>
            <consortium name="The Broad Institute Genomics Platform"/>
            <consortium name="The Broad Institute Genome Sequencing Center for Infectious Disease"/>
            <person name="Wu L."/>
            <person name="Ma J."/>
        </authorList>
    </citation>
    <scope>NUCLEOTIDE SEQUENCE [LARGE SCALE GENOMIC DNA]</scope>
    <source>
        <strain evidence="3">CCUG 49560</strain>
    </source>
</reference>
<evidence type="ECO:0000313" key="3">
    <source>
        <dbReference type="Proteomes" id="UP001595891"/>
    </source>
</evidence>
<feature type="transmembrane region" description="Helical" evidence="1">
    <location>
        <begin position="158"/>
        <end position="179"/>
    </location>
</feature>
<feature type="transmembrane region" description="Helical" evidence="1">
    <location>
        <begin position="186"/>
        <end position="206"/>
    </location>
</feature>
<feature type="transmembrane region" description="Helical" evidence="1">
    <location>
        <begin position="298"/>
        <end position="319"/>
    </location>
</feature>
<sequence length="536" mass="53245">MSTLTGTGGLVRLILRRDRALMPVWVVIPCLIPVAFVSAFDAGYPTAQARAAYAATSVHNAAFTVTYGPLSGSGLGELVTWRAGFIPVVVALAAVLMVVRHTRAEEEAGRRELIGATAVGRHAGLAAALAATCGAALVLGLLSALALTGAGLPATGSLAYGLGLAAAGWVFAGVGAVAAQLTSGAGGARGAGITVLVAAFLLRGAGDVSARSGGGLGGLSWLSPIGWAHRMRPFAGERWWVLGLAACAVAALTASAAALSARRDLGGGLFQARLGPATAAPGLRTPLALAWRLHRGPLLARAAGFTVLGLVLGGIAQSVGELLDGGSPAARDALARLGGRGALADQYLTAMMTLLGLVAAGYAVQAVLRLRAEESGGRAEPLLAAPVGRLRWAGGHLAFGLLGPAAGLVLAGAAAGLAHGMNTGHVGRELPRLLGAALAELPAVWVFAGLAFALAGLLPRLAAGAFAVLAASLLLGWVGAELRLGGWVTGLSVFAHVPPLPGGDLSVPPLAVLTALAAALTGLGLLGLRHRDLPVG</sequence>
<dbReference type="EMBL" id="JBHSFN010000007">
    <property type="protein sequence ID" value="MFC4587038.1"/>
    <property type="molecule type" value="Genomic_DNA"/>
</dbReference>
<name>A0ABV9EE02_9ACTN</name>
<feature type="transmembrane region" description="Helical" evidence="1">
    <location>
        <begin position="79"/>
        <end position="102"/>
    </location>
</feature>
<keyword evidence="1" id="KW-0812">Transmembrane</keyword>
<feature type="transmembrane region" description="Helical" evidence="1">
    <location>
        <begin position="507"/>
        <end position="528"/>
    </location>
</feature>
<feature type="transmembrane region" description="Helical" evidence="1">
    <location>
        <begin position="433"/>
        <end position="454"/>
    </location>
</feature>
<evidence type="ECO:0000256" key="1">
    <source>
        <dbReference type="SAM" id="Phobius"/>
    </source>
</evidence>
<organism evidence="2 3">
    <name type="scientific">Sphaerisporangium corydalis</name>
    <dbReference type="NCBI Taxonomy" id="1441875"/>
    <lineage>
        <taxon>Bacteria</taxon>
        <taxon>Bacillati</taxon>
        <taxon>Actinomycetota</taxon>
        <taxon>Actinomycetes</taxon>
        <taxon>Streptosporangiales</taxon>
        <taxon>Streptosporangiaceae</taxon>
        <taxon>Sphaerisporangium</taxon>
    </lineage>
</organism>
<accession>A0ABV9EE02</accession>
<evidence type="ECO:0000313" key="2">
    <source>
        <dbReference type="EMBL" id="MFC4587038.1"/>
    </source>
</evidence>
<keyword evidence="1" id="KW-1133">Transmembrane helix</keyword>
<feature type="transmembrane region" description="Helical" evidence="1">
    <location>
        <begin position="239"/>
        <end position="259"/>
    </location>
</feature>
<feature type="transmembrane region" description="Helical" evidence="1">
    <location>
        <begin position="347"/>
        <end position="368"/>
    </location>
</feature>
<dbReference type="Proteomes" id="UP001595891">
    <property type="component" value="Unassembled WGS sequence"/>
</dbReference>
<gene>
    <name evidence="2" type="ORF">ACFO8L_13180</name>
</gene>
<keyword evidence="1" id="KW-0472">Membrane</keyword>
<keyword evidence="3" id="KW-1185">Reference proteome</keyword>
<feature type="transmembrane region" description="Helical" evidence="1">
    <location>
        <begin position="20"/>
        <end position="40"/>
    </location>
</feature>
<feature type="transmembrane region" description="Helical" evidence="1">
    <location>
        <begin position="123"/>
        <end position="146"/>
    </location>
</feature>
<protein>
    <submittedName>
        <fullName evidence="2">ABC transporter permease</fullName>
    </submittedName>
</protein>
<feature type="transmembrane region" description="Helical" evidence="1">
    <location>
        <begin position="461"/>
        <end position="480"/>
    </location>
</feature>
<dbReference type="RefSeq" id="WP_262846751.1">
    <property type="nucleotide sequence ID" value="NZ_JANZYP010000051.1"/>
</dbReference>
<feature type="transmembrane region" description="Helical" evidence="1">
    <location>
        <begin position="397"/>
        <end position="421"/>
    </location>
</feature>